<evidence type="ECO:0000313" key="4">
    <source>
        <dbReference type="Proteomes" id="UP001163823"/>
    </source>
</evidence>
<proteinExistence type="predicted"/>
<reference evidence="3" key="1">
    <citation type="journal article" date="2023" name="Science">
        <title>Elucidation of the pathway for biosynthesis of saponin adjuvants from the soapbark tree.</title>
        <authorList>
            <person name="Reed J."/>
            <person name="Orme A."/>
            <person name="El-Demerdash A."/>
            <person name="Owen C."/>
            <person name="Martin L.B.B."/>
            <person name="Misra R.C."/>
            <person name="Kikuchi S."/>
            <person name="Rejzek M."/>
            <person name="Martin A.C."/>
            <person name="Harkess A."/>
            <person name="Leebens-Mack J."/>
            <person name="Louveau T."/>
            <person name="Stephenson M.J."/>
            <person name="Osbourn A."/>
        </authorList>
    </citation>
    <scope>NUCLEOTIDE SEQUENCE</scope>
    <source>
        <strain evidence="3">S10</strain>
    </source>
</reference>
<dbReference type="InterPro" id="IPR002885">
    <property type="entry name" value="PPR_rpt"/>
</dbReference>
<comment type="caution">
    <text evidence="3">The sequence shown here is derived from an EMBL/GenBank/DDBJ whole genome shotgun (WGS) entry which is preliminary data.</text>
</comment>
<dbReference type="Pfam" id="PF13041">
    <property type="entry name" value="PPR_2"/>
    <property type="match status" value="2"/>
</dbReference>
<dbReference type="InterPro" id="IPR011990">
    <property type="entry name" value="TPR-like_helical_dom_sf"/>
</dbReference>
<dbReference type="InterPro" id="IPR046848">
    <property type="entry name" value="E_motif"/>
</dbReference>
<dbReference type="AlphaFoldDB" id="A0AAD7KU68"/>
<gene>
    <name evidence="3" type="ORF">O6P43_030875</name>
</gene>
<protein>
    <submittedName>
        <fullName evidence="3">Pentatricopeptide repeat-containing protein, mitochondrial</fullName>
    </submittedName>
</protein>
<dbReference type="GO" id="GO:0003729">
    <property type="term" value="F:mRNA binding"/>
    <property type="evidence" value="ECO:0007669"/>
    <property type="project" value="UniProtKB-ARBA"/>
</dbReference>
<keyword evidence="1" id="KW-0677">Repeat</keyword>
<dbReference type="NCBIfam" id="TIGR00756">
    <property type="entry name" value="PPR"/>
    <property type="match status" value="4"/>
</dbReference>
<dbReference type="KEGG" id="qsa:O6P43_030875"/>
<dbReference type="FunFam" id="1.25.40.10:FF:000090">
    <property type="entry name" value="Pentatricopeptide repeat-containing protein, chloroplastic"/>
    <property type="match status" value="1"/>
</dbReference>
<dbReference type="PANTHER" id="PTHR24015">
    <property type="entry name" value="OS07G0578800 PROTEIN-RELATED"/>
    <property type="match status" value="1"/>
</dbReference>
<dbReference type="InterPro" id="IPR046960">
    <property type="entry name" value="PPR_At4g14850-like_plant"/>
</dbReference>
<dbReference type="PROSITE" id="PS51375">
    <property type="entry name" value="PPR"/>
    <property type="match status" value="6"/>
</dbReference>
<feature type="repeat" description="PPR" evidence="2">
    <location>
        <begin position="558"/>
        <end position="592"/>
    </location>
</feature>
<dbReference type="FunFam" id="1.25.40.10:FF:000073">
    <property type="entry name" value="Pentatricopeptide repeat-containing protein chloroplastic"/>
    <property type="match status" value="1"/>
</dbReference>
<organism evidence="3 4">
    <name type="scientific">Quillaja saponaria</name>
    <name type="common">Soap bark tree</name>
    <dbReference type="NCBI Taxonomy" id="32244"/>
    <lineage>
        <taxon>Eukaryota</taxon>
        <taxon>Viridiplantae</taxon>
        <taxon>Streptophyta</taxon>
        <taxon>Embryophyta</taxon>
        <taxon>Tracheophyta</taxon>
        <taxon>Spermatophyta</taxon>
        <taxon>Magnoliopsida</taxon>
        <taxon>eudicotyledons</taxon>
        <taxon>Gunneridae</taxon>
        <taxon>Pentapetalae</taxon>
        <taxon>rosids</taxon>
        <taxon>fabids</taxon>
        <taxon>Fabales</taxon>
        <taxon>Quillajaceae</taxon>
        <taxon>Quillaja</taxon>
    </lineage>
</organism>
<keyword evidence="4" id="KW-1185">Reference proteome</keyword>
<dbReference type="Proteomes" id="UP001163823">
    <property type="component" value="Chromosome 13"/>
</dbReference>
<dbReference type="EMBL" id="JARAOO010000013">
    <property type="protein sequence ID" value="KAJ7945874.1"/>
    <property type="molecule type" value="Genomic_DNA"/>
</dbReference>
<dbReference type="PANTHER" id="PTHR24015:SF679">
    <property type="entry name" value="DYW DOMAIN-CONTAINING PROTEIN"/>
    <property type="match status" value="1"/>
</dbReference>
<dbReference type="Pfam" id="PF01535">
    <property type="entry name" value="PPR"/>
    <property type="match status" value="6"/>
</dbReference>
<feature type="repeat" description="PPR" evidence="2">
    <location>
        <begin position="593"/>
        <end position="623"/>
    </location>
</feature>
<name>A0AAD7KU68_QUISA</name>
<evidence type="ECO:0000256" key="2">
    <source>
        <dbReference type="PROSITE-ProRule" id="PRU00708"/>
    </source>
</evidence>
<sequence>MASVEQLTSYLLPLYIHSVDRQNLCSLSKVFDFSTNHAFHRTGRTKSCTFKFPDYNDKLHFQEHLSRRPIVKAGFSWNRSLPNIEDANNTIREYVDDGLFENAVMLYLKMLEYGSPVEHYRFFPTLIKAFGGLSDVKKGRQIHGHALKLGLSGEVYIENSLLGMYWKYGEVENAVQLFEKMYEKDVVSWNNMISGYCKLGDYRGSLTVLKHMIRECGLYPNRVACLSALSSASSIQSLILGQEVHGYAVKSGLDVDVFLVSGLIEMYMKCGDVRYAEHVFRSALVQEDVAANTVWTVLVLCSQTSELVIGKQIHGFILASGLVKDVRVETALLDMYFKCGDPETGLKIFFSSKNRNLIMWGSVITNCAQCGNPTEALKLFSNFILEHGFADSILLLAALRSCSSLSLKSRGLEIHALAVKMGIDSDIFVGSALVDFYAKCGDVKTSEKVFHGLTSRDIISWNSLMSSYAQNDCTDGALKAFRDLQYEQIAPNNVTIACLLSVCAHLSILILCMEVHCYVLRRGFESNVLVSNSLIAAYAKCGDMNGSWILFEKMPERTEVSWNSIILSLGIHGRTDEMFGVYEKMKGVGMRPDHATFTALLSACSHGGRVDMGWKYFQSMVEDYKLEPKVEHYTCMVDLLGRAGHLKQAYDLIMSMPCVSDDRIWGSLLGSCKIHGNEKLAELVANHIFKLDPTSIGYHVLLANLYEDFGKWNEVTRIRSKVKDMRLRKQPGCSWIEVNNNVHIFVAGDCSHHQSGEIHSTIESLTMGMRRPDLILSPQ</sequence>
<dbReference type="Pfam" id="PF20431">
    <property type="entry name" value="E_motif"/>
    <property type="match status" value="1"/>
</dbReference>
<feature type="repeat" description="PPR" evidence="2">
    <location>
        <begin position="457"/>
        <end position="491"/>
    </location>
</feature>
<dbReference type="Gene3D" id="1.25.40.10">
    <property type="entry name" value="Tetratricopeptide repeat domain"/>
    <property type="match status" value="5"/>
</dbReference>
<evidence type="ECO:0000256" key="1">
    <source>
        <dbReference type="ARBA" id="ARBA00022737"/>
    </source>
</evidence>
<accession>A0AAD7KU68</accession>
<dbReference type="FunFam" id="1.25.40.10:FF:000285">
    <property type="entry name" value="Pentatricopeptide repeat-containing protein, chloroplastic"/>
    <property type="match status" value="1"/>
</dbReference>
<feature type="repeat" description="PPR" evidence="2">
    <location>
        <begin position="527"/>
        <end position="557"/>
    </location>
</feature>
<feature type="repeat" description="PPR" evidence="2">
    <location>
        <begin position="356"/>
        <end position="391"/>
    </location>
</feature>
<feature type="repeat" description="PPR" evidence="2">
    <location>
        <begin position="185"/>
        <end position="220"/>
    </location>
</feature>
<dbReference type="GO" id="GO:0009451">
    <property type="term" value="P:RNA modification"/>
    <property type="evidence" value="ECO:0007669"/>
    <property type="project" value="InterPro"/>
</dbReference>
<evidence type="ECO:0000313" key="3">
    <source>
        <dbReference type="EMBL" id="KAJ7945874.1"/>
    </source>
</evidence>